<keyword evidence="6" id="KW-1185">Reference proteome</keyword>
<dbReference type="Gene3D" id="3.40.50.970">
    <property type="match status" value="1"/>
</dbReference>
<dbReference type="GO" id="GO:0003863">
    <property type="term" value="F:branched-chain 2-oxo acid dehydrogenase activity"/>
    <property type="evidence" value="ECO:0007669"/>
    <property type="project" value="UniProtKB-EC"/>
</dbReference>
<dbReference type="Gene3D" id="3.40.50.920">
    <property type="match status" value="1"/>
</dbReference>
<comment type="caution">
    <text evidence="5">The sequence shown here is derived from an EMBL/GenBank/DDBJ whole genome shotgun (WGS) entry which is preliminary data.</text>
</comment>
<keyword evidence="5" id="KW-0670">Pyruvate</keyword>
<dbReference type="InterPro" id="IPR009014">
    <property type="entry name" value="Transketo_C/PFOR_II"/>
</dbReference>
<comment type="cofactor">
    <cofactor evidence="1">
        <name>thiamine diphosphate</name>
        <dbReference type="ChEBI" id="CHEBI:58937"/>
    </cofactor>
</comment>
<dbReference type="PANTHER" id="PTHR42980">
    <property type="entry name" value="2-OXOISOVALERATE DEHYDROGENASE SUBUNIT BETA-RELATED"/>
    <property type="match status" value="1"/>
</dbReference>
<dbReference type="OrthoDB" id="3457658at2"/>
<dbReference type="AlphaFoldDB" id="A0A7Y9ZEK3"/>
<reference evidence="5 6" key="1">
    <citation type="submission" date="2020-07" db="EMBL/GenBank/DDBJ databases">
        <title>Sequencing the genomes of 1000 actinobacteria strains.</title>
        <authorList>
            <person name="Klenk H.-P."/>
        </authorList>
    </citation>
    <scope>NUCLEOTIDE SEQUENCE [LARGE SCALE GENOMIC DNA]</scope>
    <source>
        <strain evidence="5 6">DSM 19970</strain>
    </source>
</reference>
<protein>
    <recommendedName>
        <fullName evidence="2">3-methyl-2-oxobutanoate dehydrogenase (2-methylpropanoyl-transferring)</fullName>
        <ecNumber evidence="2">1.2.4.4</ecNumber>
    </recommendedName>
</protein>
<dbReference type="PANTHER" id="PTHR42980:SF1">
    <property type="entry name" value="2-OXOISOVALERATE DEHYDROGENASE SUBUNIT BETA, MITOCHONDRIAL"/>
    <property type="match status" value="1"/>
</dbReference>
<dbReference type="Pfam" id="PF02780">
    <property type="entry name" value="Transketolase_C"/>
    <property type="match status" value="1"/>
</dbReference>
<evidence type="ECO:0000256" key="2">
    <source>
        <dbReference type="ARBA" id="ARBA00012277"/>
    </source>
</evidence>
<sequence length="358" mass="38364">MTAPTHEQVSSDRLAPEGLAPVRTLTLGAAINAGLRAAMDRDPKVVLMGEDIGALGGVFRVTDGLLKDFGERRVMDTPLAESGIVGTAIGMAFRGYRPVLEIQFDGFIFPAFDQITTSLAKLHYRTKGKLTVPLVIRVPYAGHIGAIEHHSESPEALFAHTAGLRIVSPATPQDGYDMIQQSIASPDPVLFFEPKARYWDKGEVDSTRVASQLDLADGASKATAEMSKARVAREGTDVTLMAYGPTVRLAMQAAVAAAEGGVSVEVLDLRSISPFDYETILASVKKTGRGVVVHEAPVAYGTGGELAAHVAEHAFFHLHAPVLRVGGFHMPYPGSKFEHDYLPSLDRVLDAVDKVMAH</sequence>
<dbReference type="SUPFAM" id="SSF52518">
    <property type="entry name" value="Thiamin diphosphate-binding fold (THDP-binding)"/>
    <property type="match status" value="1"/>
</dbReference>
<name>A0A7Y9ZEK3_9MICO</name>
<dbReference type="FunFam" id="3.40.50.920:FF:000001">
    <property type="entry name" value="Pyruvate dehydrogenase E1 beta subunit"/>
    <property type="match status" value="1"/>
</dbReference>
<dbReference type="EC" id="1.2.4.4" evidence="2"/>
<dbReference type="SMART" id="SM00861">
    <property type="entry name" value="Transket_pyr"/>
    <property type="match status" value="1"/>
</dbReference>
<dbReference type="EMBL" id="JACBZO010000001">
    <property type="protein sequence ID" value="NYI42788.1"/>
    <property type="molecule type" value="Genomic_DNA"/>
</dbReference>
<proteinExistence type="predicted"/>
<evidence type="ECO:0000259" key="4">
    <source>
        <dbReference type="SMART" id="SM00861"/>
    </source>
</evidence>
<dbReference type="FunFam" id="3.40.50.970:FF:000001">
    <property type="entry name" value="Pyruvate dehydrogenase E1 beta subunit"/>
    <property type="match status" value="1"/>
</dbReference>
<dbReference type="SUPFAM" id="SSF52922">
    <property type="entry name" value="TK C-terminal domain-like"/>
    <property type="match status" value="1"/>
</dbReference>
<dbReference type="GO" id="GO:0007584">
    <property type="term" value="P:response to nutrient"/>
    <property type="evidence" value="ECO:0007669"/>
    <property type="project" value="TreeGrafter"/>
</dbReference>
<dbReference type="InterPro" id="IPR029061">
    <property type="entry name" value="THDP-binding"/>
</dbReference>
<accession>A0A7Y9ZEK3</accession>
<gene>
    <name evidence="5" type="ORF">BKA03_002907</name>
</gene>
<feature type="domain" description="Transketolase-like pyrimidine-binding" evidence="4">
    <location>
        <begin position="25"/>
        <end position="200"/>
    </location>
</feature>
<dbReference type="InterPro" id="IPR005475">
    <property type="entry name" value="Transketolase-like_Pyr-bd"/>
</dbReference>
<keyword evidence="3 5" id="KW-0560">Oxidoreductase</keyword>
<dbReference type="RefSeq" id="WP_062075221.1">
    <property type="nucleotide sequence ID" value="NZ_BBRC01000006.1"/>
</dbReference>
<dbReference type="InterPro" id="IPR033248">
    <property type="entry name" value="Transketolase_C"/>
</dbReference>
<evidence type="ECO:0000313" key="5">
    <source>
        <dbReference type="EMBL" id="NYI42788.1"/>
    </source>
</evidence>
<dbReference type="CDD" id="cd07036">
    <property type="entry name" value="TPP_PYR_E1-PDHc-beta_like"/>
    <property type="match status" value="1"/>
</dbReference>
<evidence type="ECO:0000313" key="6">
    <source>
        <dbReference type="Proteomes" id="UP000547973"/>
    </source>
</evidence>
<dbReference type="GO" id="GO:0009083">
    <property type="term" value="P:branched-chain amino acid catabolic process"/>
    <property type="evidence" value="ECO:0007669"/>
    <property type="project" value="TreeGrafter"/>
</dbReference>
<evidence type="ECO:0000256" key="1">
    <source>
        <dbReference type="ARBA" id="ARBA00001964"/>
    </source>
</evidence>
<evidence type="ECO:0000256" key="3">
    <source>
        <dbReference type="ARBA" id="ARBA00023002"/>
    </source>
</evidence>
<organism evidence="5 6">
    <name type="scientific">Demequina lutea</name>
    <dbReference type="NCBI Taxonomy" id="431489"/>
    <lineage>
        <taxon>Bacteria</taxon>
        <taxon>Bacillati</taxon>
        <taxon>Actinomycetota</taxon>
        <taxon>Actinomycetes</taxon>
        <taxon>Micrococcales</taxon>
        <taxon>Demequinaceae</taxon>
        <taxon>Demequina</taxon>
    </lineage>
</organism>
<dbReference type="Pfam" id="PF02779">
    <property type="entry name" value="Transket_pyr"/>
    <property type="match status" value="1"/>
</dbReference>
<dbReference type="Proteomes" id="UP000547973">
    <property type="component" value="Unassembled WGS sequence"/>
</dbReference>
<dbReference type="GO" id="GO:0000287">
    <property type="term" value="F:magnesium ion binding"/>
    <property type="evidence" value="ECO:0007669"/>
    <property type="project" value="UniProtKB-ARBA"/>
</dbReference>